<dbReference type="PROSITE" id="PS00041">
    <property type="entry name" value="HTH_ARAC_FAMILY_1"/>
    <property type="match status" value="1"/>
</dbReference>
<dbReference type="InterPro" id="IPR018060">
    <property type="entry name" value="HTH_AraC"/>
</dbReference>
<dbReference type="PANTHER" id="PTHR43280">
    <property type="entry name" value="ARAC-FAMILY TRANSCRIPTIONAL REGULATOR"/>
    <property type="match status" value="1"/>
</dbReference>
<gene>
    <name evidence="5" type="ORF">IAD50_00290</name>
</gene>
<dbReference type="Pfam" id="PF12833">
    <property type="entry name" value="HTH_18"/>
    <property type="match status" value="1"/>
</dbReference>
<reference evidence="5" key="1">
    <citation type="submission" date="2020-10" db="EMBL/GenBank/DDBJ databases">
        <authorList>
            <person name="Gilroy R."/>
        </authorList>
    </citation>
    <scope>NUCLEOTIDE SEQUENCE</scope>
    <source>
        <strain evidence="5">CHK195-4489</strain>
    </source>
</reference>
<dbReference type="PRINTS" id="PR00032">
    <property type="entry name" value="HTHARAC"/>
</dbReference>
<dbReference type="PANTHER" id="PTHR43280:SF2">
    <property type="entry name" value="HTH-TYPE TRANSCRIPTIONAL REGULATOR EXSA"/>
    <property type="match status" value="1"/>
</dbReference>
<protein>
    <submittedName>
        <fullName evidence="5">Helix-turn-helix transcriptional regulator</fullName>
    </submittedName>
</protein>
<reference evidence="5" key="2">
    <citation type="journal article" date="2021" name="PeerJ">
        <title>Extensive microbial diversity within the chicken gut microbiome revealed by metagenomics and culture.</title>
        <authorList>
            <person name="Gilroy R."/>
            <person name="Ravi A."/>
            <person name="Getino M."/>
            <person name="Pursley I."/>
            <person name="Horton D.L."/>
            <person name="Alikhan N.F."/>
            <person name="Baker D."/>
            <person name="Gharbi K."/>
            <person name="Hall N."/>
            <person name="Watson M."/>
            <person name="Adriaenssens E.M."/>
            <person name="Foster-Nyarko E."/>
            <person name="Jarju S."/>
            <person name="Secka A."/>
            <person name="Antonio M."/>
            <person name="Oren A."/>
            <person name="Chaudhuri R.R."/>
            <person name="La Ragione R."/>
            <person name="Hildebrand F."/>
            <person name="Pallen M.J."/>
        </authorList>
    </citation>
    <scope>NUCLEOTIDE SEQUENCE</scope>
    <source>
        <strain evidence="5">CHK195-4489</strain>
    </source>
</reference>
<proteinExistence type="predicted"/>
<evidence type="ECO:0000256" key="1">
    <source>
        <dbReference type="ARBA" id="ARBA00023015"/>
    </source>
</evidence>
<dbReference type="InterPro" id="IPR020449">
    <property type="entry name" value="Tscrpt_reg_AraC-type_HTH"/>
</dbReference>
<dbReference type="InterPro" id="IPR009057">
    <property type="entry name" value="Homeodomain-like_sf"/>
</dbReference>
<evidence type="ECO:0000256" key="2">
    <source>
        <dbReference type="ARBA" id="ARBA00023125"/>
    </source>
</evidence>
<dbReference type="PROSITE" id="PS01124">
    <property type="entry name" value="HTH_ARAC_FAMILY_2"/>
    <property type="match status" value="1"/>
</dbReference>
<dbReference type="Gene3D" id="1.10.10.60">
    <property type="entry name" value="Homeodomain-like"/>
    <property type="match status" value="2"/>
</dbReference>
<dbReference type="AlphaFoldDB" id="A0A9D1L9Y7"/>
<dbReference type="SMART" id="SM00342">
    <property type="entry name" value="HTH_ARAC"/>
    <property type="match status" value="1"/>
</dbReference>
<organism evidence="5 6">
    <name type="scientific">Candidatus Egerieisoma faecipullorum</name>
    <dbReference type="NCBI Taxonomy" id="2840963"/>
    <lineage>
        <taxon>Bacteria</taxon>
        <taxon>Bacillati</taxon>
        <taxon>Bacillota</taxon>
        <taxon>Clostridia</taxon>
        <taxon>Eubacteriales</taxon>
        <taxon>Clostridiaceae</taxon>
        <taxon>Clostridiaceae incertae sedis</taxon>
        <taxon>Candidatus Egerieisoma</taxon>
    </lineage>
</organism>
<feature type="domain" description="HTH araC/xylS-type" evidence="4">
    <location>
        <begin position="207"/>
        <end position="305"/>
    </location>
</feature>
<keyword evidence="1" id="KW-0805">Transcription regulation</keyword>
<keyword evidence="3" id="KW-0804">Transcription</keyword>
<dbReference type="EMBL" id="DVMM01000005">
    <property type="protein sequence ID" value="HIU28717.1"/>
    <property type="molecule type" value="Genomic_DNA"/>
</dbReference>
<dbReference type="SUPFAM" id="SSF46689">
    <property type="entry name" value="Homeodomain-like"/>
    <property type="match status" value="2"/>
</dbReference>
<dbReference type="GO" id="GO:0003700">
    <property type="term" value="F:DNA-binding transcription factor activity"/>
    <property type="evidence" value="ECO:0007669"/>
    <property type="project" value="InterPro"/>
</dbReference>
<evidence type="ECO:0000259" key="4">
    <source>
        <dbReference type="PROSITE" id="PS01124"/>
    </source>
</evidence>
<name>A0A9D1L9Y7_9CLOT</name>
<evidence type="ECO:0000313" key="6">
    <source>
        <dbReference type="Proteomes" id="UP000824089"/>
    </source>
</evidence>
<dbReference type="GO" id="GO:0043565">
    <property type="term" value="F:sequence-specific DNA binding"/>
    <property type="evidence" value="ECO:0007669"/>
    <property type="project" value="InterPro"/>
</dbReference>
<sequence length="308" mass="35619">MNSELLYRYSKTKQNKPGFTVVKGEPYKTLFEISDPCKNDILFATYCSISCFGKYDCFADSLLNRNPVSTFDLIYISKGEATVNYSKNDKNMKDLIRTGDVFIASLNCSYHITPKKNSTVILLSHYGVIGEKYYEFICRKEPCRIVPMSHDTSFQVYLDNLYFYAKYAFQVNKILAINTLIQIFTKIYLSSLNPEEYNILGQPSWIQQALYYMENNYMHKITVADVAGACGLSASYFHKLFNEYTGQSPYDYLKKIRLTRARTMLLESNDLIKQIAISVGMPSTNHFIEAFKKETGLSPENYRMKYKK</sequence>
<evidence type="ECO:0000256" key="3">
    <source>
        <dbReference type="ARBA" id="ARBA00023163"/>
    </source>
</evidence>
<evidence type="ECO:0000313" key="5">
    <source>
        <dbReference type="EMBL" id="HIU28717.1"/>
    </source>
</evidence>
<comment type="caution">
    <text evidence="5">The sequence shown here is derived from an EMBL/GenBank/DDBJ whole genome shotgun (WGS) entry which is preliminary data.</text>
</comment>
<accession>A0A9D1L9Y7</accession>
<keyword evidence="2" id="KW-0238">DNA-binding</keyword>
<dbReference type="Proteomes" id="UP000824089">
    <property type="component" value="Unassembled WGS sequence"/>
</dbReference>
<dbReference type="InterPro" id="IPR018062">
    <property type="entry name" value="HTH_AraC-typ_CS"/>
</dbReference>